<protein>
    <submittedName>
        <fullName evidence="2">Uncharacterized protein</fullName>
    </submittedName>
</protein>
<proteinExistence type="predicted"/>
<organism evidence="2 3">
    <name type="scientific">Allomyces macrogynus (strain ATCC 38327)</name>
    <name type="common">Allomyces javanicus var. macrogynus</name>
    <dbReference type="NCBI Taxonomy" id="578462"/>
    <lineage>
        <taxon>Eukaryota</taxon>
        <taxon>Fungi</taxon>
        <taxon>Fungi incertae sedis</taxon>
        <taxon>Blastocladiomycota</taxon>
        <taxon>Blastocladiomycetes</taxon>
        <taxon>Blastocladiales</taxon>
        <taxon>Blastocladiaceae</taxon>
        <taxon>Allomyces</taxon>
    </lineage>
</organism>
<keyword evidence="3" id="KW-1185">Reference proteome</keyword>
<reference evidence="3" key="2">
    <citation type="submission" date="2009-11" db="EMBL/GenBank/DDBJ databases">
        <title>The Genome Sequence of Allomyces macrogynus strain ATCC 38327.</title>
        <authorList>
            <consortium name="The Broad Institute Genome Sequencing Platform"/>
            <person name="Russ C."/>
            <person name="Cuomo C."/>
            <person name="Shea T."/>
            <person name="Young S.K."/>
            <person name="Zeng Q."/>
            <person name="Koehrsen M."/>
            <person name="Haas B."/>
            <person name="Borodovsky M."/>
            <person name="Guigo R."/>
            <person name="Alvarado L."/>
            <person name="Berlin A."/>
            <person name="Borenstein D."/>
            <person name="Chen Z."/>
            <person name="Engels R."/>
            <person name="Freedman E."/>
            <person name="Gellesch M."/>
            <person name="Goldberg J."/>
            <person name="Griggs A."/>
            <person name="Gujja S."/>
            <person name="Heiman D."/>
            <person name="Hepburn T."/>
            <person name="Howarth C."/>
            <person name="Jen D."/>
            <person name="Larson L."/>
            <person name="Lewis B."/>
            <person name="Mehta T."/>
            <person name="Park D."/>
            <person name="Pearson M."/>
            <person name="Roberts A."/>
            <person name="Saif S."/>
            <person name="Shenoy N."/>
            <person name="Sisk P."/>
            <person name="Stolte C."/>
            <person name="Sykes S."/>
            <person name="Walk T."/>
            <person name="White J."/>
            <person name="Yandava C."/>
            <person name="Burger G."/>
            <person name="Gray M.W."/>
            <person name="Holland P.W.H."/>
            <person name="King N."/>
            <person name="Lang F.B.F."/>
            <person name="Roger A.J."/>
            <person name="Ruiz-Trillo I."/>
            <person name="Lander E."/>
            <person name="Nusbaum C."/>
        </authorList>
    </citation>
    <scope>NUCLEOTIDE SEQUENCE [LARGE SCALE GENOMIC DNA]</scope>
    <source>
        <strain evidence="3">ATCC 38327</strain>
    </source>
</reference>
<sequence length="306" mass="34946">MEIDDTPTEREETPEPAAEPALPEFVLRPLLDTYVAAKNNSDDSANTKEQRSGELFDKMTTKYLKDMAAALNLVKLSGQRFSNVDIVKLHEECHARKRTKELIRKVEKANEALVVSVDQCKTWAATVPVQPLEDGMLGIFLSAVTGLRCDPVFLQTEPHDEFTYLEMRDDKLFIRGNRVMSEKDKNRGKYVIDIEIESPFKEQILANVSERAAAGQTFVFENLVVDGDEKKSRRNYSELVNKTIKKIKELNSATVTDFRKAHTTRETLRYKTGEISFVELTAKFHARGHGTTVADYYYRLQEDQDE</sequence>
<dbReference type="AlphaFoldDB" id="A0A0L0SNX4"/>
<dbReference type="Proteomes" id="UP000054350">
    <property type="component" value="Unassembled WGS sequence"/>
</dbReference>
<evidence type="ECO:0000256" key="1">
    <source>
        <dbReference type="SAM" id="MobiDB-lite"/>
    </source>
</evidence>
<feature type="region of interest" description="Disordered" evidence="1">
    <location>
        <begin position="1"/>
        <end position="22"/>
    </location>
</feature>
<evidence type="ECO:0000313" key="3">
    <source>
        <dbReference type="Proteomes" id="UP000054350"/>
    </source>
</evidence>
<dbReference type="EMBL" id="GG745343">
    <property type="protein sequence ID" value="KNE64084.1"/>
    <property type="molecule type" value="Genomic_DNA"/>
</dbReference>
<reference evidence="2 3" key="1">
    <citation type="submission" date="2009-11" db="EMBL/GenBank/DDBJ databases">
        <title>Annotation of Allomyces macrogynus ATCC 38327.</title>
        <authorList>
            <consortium name="The Broad Institute Genome Sequencing Platform"/>
            <person name="Russ C."/>
            <person name="Cuomo C."/>
            <person name="Burger G."/>
            <person name="Gray M.W."/>
            <person name="Holland P.W.H."/>
            <person name="King N."/>
            <person name="Lang F.B.F."/>
            <person name="Roger A.J."/>
            <person name="Ruiz-Trillo I."/>
            <person name="Young S.K."/>
            <person name="Zeng Q."/>
            <person name="Gargeya S."/>
            <person name="Fitzgerald M."/>
            <person name="Haas B."/>
            <person name="Abouelleil A."/>
            <person name="Alvarado L."/>
            <person name="Arachchi H.M."/>
            <person name="Berlin A."/>
            <person name="Chapman S.B."/>
            <person name="Gearin G."/>
            <person name="Goldberg J."/>
            <person name="Griggs A."/>
            <person name="Gujja S."/>
            <person name="Hansen M."/>
            <person name="Heiman D."/>
            <person name="Howarth C."/>
            <person name="Larimer J."/>
            <person name="Lui A."/>
            <person name="MacDonald P.J.P."/>
            <person name="McCowen C."/>
            <person name="Montmayeur A."/>
            <person name="Murphy C."/>
            <person name="Neiman D."/>
            <person name="Pearson M."/>
            <person name="Priest M."/>
            <person name="Roberts A."/>
            <person name="Saif S."/>
            <person name="Shea T."/>
            <person name="Sisk P."/>
            <person name="Stolte C."/>
            <person name="Sykes S."/>
            <person name="Wortman J."/>
            <person name="Nusbaum C."/>
            <person name="Birren B."/>
        </authorList>
    </citation>
    <scope>NUCLEOTIDE SEQUENCE [LARGE SCALE GENOMIC DNA]</scope>
    <source>
        <strain evidence="2 3">ATCC 38327</strain>
    </source>
</reference>
<accession>A0A0L0SNX4</accession>
<evidence type="ECO:0000313" key="2">
    <source>
        <dbReference type="EMBL" id="KNE64084.1"/>
    </source>
</evidence>
<name>A0A0L0SNX4_ALLM3</name>
<gene>
    <name evidence="2" type="ORF">AMAG_09142</name>
</gene>
<dbReference type="VEuPathDB" id="FungiDB:AMAG_09142"/>